<dbReference type="CDD" id="cd03784">
    <property type="entry name" value="GT1_Gtf-like"/>
    <property type="match status" value="1"/>
</dbReference>
<dbReference type="AlphaFoldDB" id="A0A0C5GJ21"/>
<reference evidence="4 5" key="1">
    <citation type="submission" date="2015-02" db="EMBL/GenBank/DDBJ databases">
        <title>Genome sequence of thermotolerant Streptomyces cyaneogriseus subsp. Noncyanogenus NMWT1, the producer of nematocidal antibiotics nemadectin.</title>
        <authorList>
            <person name="Wang H."/>
            <person name="Li C."/>
            <person name="Xiang W."/>
            <person name="Wang X."/>
        </authorList>
    </citation>
    <scope>NUCLEOTIDE SEQUENCE [LARGE SCALE GENOMIC DNA]</scope>
    <source>
        <strain evidence="4 5">NMWT 1</strain>
    </source>
</reference>
<gene>
    <name evidence="4" type="ORF">TU94_26195</name>
</gene>
<dbReference type="FunFam" id="3.40.50.2000:FF:000009">
    <property type="entry name" value="Sterol 3-beta-glucosyltransferase UGT80A2"/>
    <property type="match status" value="1"/>
</dbReference>
<dbReference type="GO" id="GO:0005975">
    <property type="term" value="P:carbohydrate metabolic process"/>
    <property type="evidence" value="ECO:0007669"/>
    <property type="project" value="InterPro"/>
</dbReference>
<dbReference type="Proteomes" id="UP000032234">
    <property type="component" value="Chromosome"/>
</dbReference>
<sequence length="404" mass="42391">MRILFAAAGSRGGVAPYTGLGAALRRAGYDVALAATGTFAPLVRDAGLEFRRLPAGTRGAGGGTGRRELMRTAAAFATELGQGFADALDGGADLLLLSATTAPLGWHLTEVTGTPSLGVYLQPTAPTGDFPPVVTGARSLGRPVNRAAGRFALRMADRVYEEAVAKLRHRLDLPPLSPYAMRRRQERRHWPVLHGFSTALVPRPSDWRSGLEVVGNWWPHHDTTGRLPTGLEDFLSAGPRPVLIGFGSMASGEGERLSEIAVRALRRAGLRGVLQTGSAGLAADGDDVFTIGDVPHAPLFPRLAAVVHHGGAGTTAAALRAGVPAVPVPVTADQPFWAGRLAALGAATDPIPFRHLTAERLAEALDRVVRQQAYSRAAARAARHMAAENGADQAVEAVRRMTGG</sequence>
<dbReference type="HOGENOM" id="CLU_000537_8_0_11"/>
<dbReference type="InterPro" id="IPR002213">
    <property type="entry name" value="UDP_glucos_trans"/>
</dbReference>
<evidence type="ECO:0000313" key="4">
    <source>
        <dbReference type="EMBL" id="AJP04436.1"/>
    </source>
</evidence>
<dbReference type="Gene3D" id="3.40.50.2000">
    <property type="entry name" value="Glycogen Phosphorylase B"/>
    <property type="match status" value="2"/>
</dbReference>
<dbReference type="RefSeq" id="WP_044385145.1">
    <property type="nucleotide sequence ID" value="NZ_CP010849.1"/>
</dbReference>
<feature type="domain" description="Glycosyltransferase family 28 N-terminal" evidence="2">
    <location>
        <begin position="3"/>
        <end position="70"/>
    </location>
</feature>
<keyword evidence="1 4" id="KW-0808">Transferase</keyword>
<dbReference type="GO" id="GO:0008194">
    <property type="term" value="F:UDP-glycosyltransferase activity"/>
    <property type="evidence" value="ECO:0007669"/>
    <property type="project" value="InterPro"/>
</dbReference>
<dbReference type="GO" id="GO:0016758">
    <property type="term" value="F:hexosyltransferase activity"/>
    <property type="evidence" value="ECO:0007669"/>
    <property type="project" value="InterPro"/>
</dbReference>
<dbReference type="EMBL" id="CP010849">
    <property type="protein sequence ID" value="AJP04436.1"/>
    <property type="molecule type" value="Genomic_DNA"/>
</dbReference>
<evidence type="ECO:0000256" key="1">
    <source>
        <dbReference type="ARBA" id="ARBA00022679"/>
    </source>
</evidence>
<dbReference type="Pfam" id="PF03033">
    <property type="entry name" value="Glyco_transf_28"/>
    <property type="match status" value="1"/>
</dbReference>
<dbReference type="GO" id="GO:0033072">
    <property type="term" value="P:vancomycin biosynthetic process"/>
    <property type="evidence" value="ECO:0007669"/>
    <property type="project" value="UniProtKB-ARBA"/>
</dbReference>
<dbReference type="InterPro" id="IPR004276">
    <property type="entry name" value="GlycoTrans_28_N"/>
</dbReference>
<dbReference type="Pfam" id="PF06722">
    <property type="entry name" value="EryCIII-like_C"/>
    <property type="match status" value="1"/>
</dbReference>
<dbReference type="SUPFAM" id="SSF53756">
    <property type="entry name" value="UDP-Glycosyltransferase/glycogen phosphorylase"/>
    <property type="match status" value="1"/>
</dbReference>
<keyword evidence="5" id="KW-1185">Reference proteome</keyword>
<organism evidence="4 5">
    <name type="scientific">Streptomyces cyaneogriseus subsp. noncyanogenus</name>
    <dbReference type="NCBI Taxonomy" id="477245"/>
    <lineage>
        <taxon>Bacteria</taxon>
        <taxon>Bacillati</taxon>
        <taxon>Actinomycetota</taxon>
        <taxon>Actinomycetes</taxon>
        <taxon>Kitasatosporales</taxon>
        <taxon>Streptomycetaceae</taxon>
        <taxon>Streptomyces</taxon>
    </lineage>
</organism>
<evidence type="ECO:0000259" key="2">
    <source>
        <dbReference type="Pfam" id="PF03033"/>
    </source>
</evidence>
<evidence type="ECO:0000259" key="3">
    <source>
        <dbReference type="Pfam" id="PF06722"/>
    </source>
</evidence>
<dbReference type="InterPro" id="IPR050426">
    <property type="entry name" value="Glycosyltransferase_28"/>
</dbReference>
<proteinExistence type="predicted"/>
<dbReference type="PATRIC" id="fig|477245.3.peg.5543"/>
<dbReference type="PANTHER" id="PTHR48050">
    <property type="entry name" value="STEROL 3-BETA-GLUCOSYLTRANSFERASE"/>
    <property type="match status" value="1"/>
</dbReference>
<dbReference type="PANTHER" id="PTHR48050:SF13">
    <property type="entry name" value="STEROL 3-BETA-GLUCOSYLTRANSFERASE UGT80A2"/>
    <property type="match status" value="1"/>
</dbReference>
<dbReference type="KEGG" id="scw:TU94_26195"/>
<feature type="domain" description="Erythromycin biosynthesis protein CIII-like C-terminal" evidence="3">
    <location>
        <begin position="285"/>
        <end position="392"/>
    </location>
</feature>
<dbReference type="InterPro" id="IPR010610">
    <property type="entry name" value="EryCIII-like_C"/>
</dbReference>
<accession>A0A0C5GJ21</accession>
<dbReference type="OrthoDB" id="3253247at2"/>
<dbReference type="STRING" id="477245.TU94_26195"/>
<evidence type="ECO:0000313" key="5">
    <source>
        <dbReference type="Proteomes" id="UP000032234"/>
    </source>
</evidence>
<protein>
    <submittedName>
        <fullName evidence="4">UDP-glucose:sterol glucosyltransferase</fullName>
    </submittedName>
</protein>
<name>A0A0C5GJ21_9ACTN</name>